<dbReference type="InterPro" id="IPR036770">
    <property type="entry name" value="Ankyrin_rpt-contain_sf"/>
</dbReference>
<dbReference type="PANTHER" id="PTHR10039:SF14">
    <property type="entry name" value="NACHT DOMAIN-CONTAINING PROTEIN"/>
    <property type="match status" value="1"/>
</dbReference>
<gene>
    <name evidence="5" type="ORF">M409DRAFT_19456</name>
</gene>
<dbReference type="InterPro" id="IPR056884">
    <property type="entry name" value="NPHP3-like_N"/>
</dbReference>
<feature type="repeat" description="ANK" evidence="2">
    <location>
        <begin position="588"/>
        <end position="610"/>
    </location>
</feature>
<protein>
    <recommendedName>
        <fullName evidence="4">Nephrocystin 3-like N-terminal domain-containing protein</fullName>
    </recommendedName>
</protein>
<reference evidence="5" key="1">
    <citation type="journal article" date="2020" name="Stud. Mycol.">
        <title>101 Dothideomycetes genomes: a test case for predicting lifestyles and emergence of pathogens.</title>
        <authorList>
            <person name="Haridas S."/>
            <person name="Albert R."/>
            <person name="Binder M."/>
            <person name="Bloem J."/>
            <person name="Labutti K."/>
            <person name="Salamov A."/>
            <person name="Andreopoulos B."/>
            <person name="Baker S."/>
            <person name="Barry K."/>
            <person name="Bills G."/>
            <person name="Bluhm B."/>
            <person name="Cannon C."/>
            <person name="Castanera R."/>
            <person name="Culley D."/>
            <person name="Daum C."/>
            <person name="Ezra D."/>
            <person name="Gonzalez J."/>
            <person name="Henrissat B."/>
            <person name="Kuo A."/>
            <person name="Liang C."/>
            <person name="Lipzen A."/>
            <person name="Lutzoni F."/>
            <person name="Magnuson J."/>
            <person name="Mondo S."/>
            <person name="Nolan M."/>
            <person name="Ohm R."/>
            <person name="Pangilinan J."/>
            <person name="Park H.-J."/>
            <person name="Ramirez L."/>
            <person name="Alfaro M."/>
            <person name="Sun H."/>
            <person name="Tritt A."/>
            <person name="Yoshinaga Y."/>
            <person name="Zwiers L.-H."/>
            <person name="Turgeon B."/>
            <person name="Goodwin S."/>
            <person name="Spatafora J."/>
            <person name="Crous P."/>
            <person name="Grigoriev I."/>
        </authorList>
    </citation>
    <scope>NUCLEOTIDE SEQUENCE</scope>
    <source>
        <strain evidence="5">ATCC 36951</strain>
    </source>
</reference>
<dbReference type="Pfam" id="PF13606">
    <property type="entry name" value="Ank_3"/>
    <property type="match status" value="1"/>
</dbReference>
<dbReference type="AlphaFoldDB" id="A0A6A6CU77"/>
<dbReference type="EMBL" id="ML993585">
    <property type="protein sequence ID" value="KAF2170641.1"/>
    <property type="molecule type" value="Genomic_DNA"/>
</dbReference>
<feature type="region of interest" description="Disordered" evidence="3">
    <location>
        <begin position="874"/>
        <end position="893"/>
    </location>
</feature>
<dbReference type="Pfam" id="PF12796">
    <property type="entry name" value="Ank_2"/>
    <property type="match status" value="1"/>
</dbReference>
<dbReference type="Proteomes" id="UP000799537">
    <property type="component" value="Unassembled WGS sequence"/>
</dbReference>
<accession>A0A6A6CU77</accession>
<keyword evidence="6" id="KW-1185">Reference proteome</keyword>
<dbReference type="GeneID" id="54558213"/>
<dbReference type="InterPro" id="IPR002110">
    <property type="entry name" value="Ankyrin_rpt"/>
</dbReference>
<dbReference type="SUPFAM" id="SSF48403">
    <property type="entry name" value="Ankyrin repeat"/>
    <property type="match status" value="1"/>
</dbReference>
<name>A0A6A6CU77_ZASCE</name>
<feature type="domain" description="Nephrocystin 3-like N-terminal" evidence="4">
    <location>
        <begin position="13"/>
        <end position="134"/>
    </location>
</feature>
<dbReference type="RefSeq" id="XP_033671530.1">
    <property type="nucleotide sequence ID" value="XM_033804941.1"/>
</dbReference>
<dbReference type="PROSITE" id="PS50297">
    <property type="entry name" value="ANK_REP_REGION"/>
    <property type="match status" value="1"/>
</dbReference>
<evidence type="ECO:0000256" key="3">
    <source>
        <dbReference type="SAM" id="MobiDB-lite"/>
    </source>
</evidence>
<keyword evidence="1" id="KW-0677">Repeat</keyword>
<dbReference type="PANTHER" id="PTHR10039">
    <property type="entry name" value="AMELOGENIN"/>
    <property type="match status" value="1"/>
</dbReference>
<proteinExistence type="predicted"/>
<sequence length="1277" mass="142935">MPPILDSGFWLETGKAVFYFFCKNTEDTRNTTVCILRSLLHQTLKQYPDTREAVKRAYNASSSALDELHTLSGLFHKAMASPSLKRVWLVIDGLDECKQESWEPLVQKLLSAPFTTDTSTPSPGMKVKLLILTRPNAIPLRTVEGSNNLVKYITRPNIANDLERFIHNEVPRLFKDPEIRDDVSRDLSTRSGGTFLWVAFALSYVESLRLTEPFARDELRSMPTKLRDIYERILKDAKSHSLRQYVRPTLHLILAAQRPPTTNELALLLCFVESSPSKTPDNKTIEQMQGASQACDLLIQKNIRGTVSTISIIHQSLKDLLEEKKKRLPRALRSYVFDESKSRIELETACRAYLSTDEVRKALDFVEHKLSRTKSRLAGSSIGKDGATLSEQQLGLLTFALRTTRWSPPRGTSHGLVLWQLRRPDELYHGWNSDYEARVCGFAENAIENAHVSALQFFCRILDAMNTEENSWRRRLVSWCLLALEHGHDLLLEPLLNELSLLQDKDYLENLVQIGLYNILKFLANKSEAHQVERRNSMSTCIRLCQSHLDQTDMIRGNALHIAVRTYIAEAVQICIEQHVDVFAKDGYGQTPLHYAVRKSSSEVVELLLEEHSIKAPAEDQKGRGRGGNTLLHYAARRNDSAVLEALLKCHFGKELIYTANNDGELPIHTAIHRRTTLGNVRLLLEADVEKTSLCTTNLKGQTALDYARSRLEQCSGGIMVQDRSGHELSSSADKWEQIVAYLEKQGTLAVAVLQTEIPGGSCSASEVQQTMSIPEDVTAKSVSAKDTVFEEPTIQGQPLEQRLPHDQIKEPVHVQYPGSHFQELKNNIDKVIGTLLELHPQEATQIRHEVFQLCEELLSSLTISMPSQSVSAAAQSQSYPKENQASNIQDDELLDVDHAGASVVGEGKDSSNAEEGIGDDGRAPSHSSELDNLQGTQSLAAEPPPKPLSSSDKHLGAVLRSSQLAHLPRDILQPSELLLKLQYELPREYRLWTPLLTRLFYAIGSPESFLQLRDACRFIRRTPFKARPVSTGNSDLAETVQALDSLEDTDCVASVLRRYHLSRLLEYRNARWQHHQSRFPNVRVTKFKHGHVRVKQAKPNEGQKTAASAALKDLLAEAYPQLHDESGKPLSKTSGPHQRAYKSLKRRLGNGRNWLALSQAFSAGILSLVPTGGDFSIHNHQIEMIPAAAFQTFLSVLSSQRGGFLRMASAMLSKGIFEVLMGKGLDQLWYPLENFNEETCESEGFDSFALVTGCTSKAGENPRKTNPQFLGGEGVV</sequence>
<evidence type="ECO:0000313" key="6">
    <source>
        <dbReference type="Proteomes" id="UP000799537"/>
    </source>
</evidence>
<organism evidence="5 6">
    <name type="scientific">Zasmidium cellare ATCC 36951</name>
    <dbReference type="NCBI Taxonomy" id="1080233"/>
    <lineage>
        <taxon>Eukaryota</taxon>
        <taxon>Fungi</taxon>
        <taxon>Dikarya</taxon>
        <taxon>Ascomycota</taxon>
        <taxon>Pezizomycotina</taxon>
        <taxon>Dothideomycetes</taxon>
        <taxon>Dothideomycetidae</taxon>
        <taxon>Mycosphaerellales</taxon>
        <taxon>Mycosphaerellaceae</taxon>
        <taxon>Zasmidium</taxon>
    </lineage>
</organism>
<dbReference type="SMART" id="SM00248">
    <property type="entry name" value="ANK"/>
    <property type="match status" value="4"/>
</dbReference>
<keyword evidence="2" id="KW-0040">ANK repeat</keyword>
<feature type="region of interest" description="Disordered" evidence="3">
    <location>
        <begin position="904"/>
        <end position="933"/>
    </location>
</feature>
<feature type="compositionally biased region" description="Polar residues" evidence="3">
    <location>
        <begin position="880"/>
        <end position="889"/>
    </location>
</feature>
<dbReference type="PROSITE" id="PS50088">
    <property type="entry name" value="ANK_REPEAT"/>
    <property type="match status" value="1"/>
</dbReference>
<evidence type="ECO:0000256" key="2">
    <source>
        <dbReference type="PROSITE-ProRule" id="PRU00023"/>
    </source>
</evidence>
<evidence type="ECO:0000259" key="4">
    <source>
        <dbReference type="Pfam" id="PF24883"/>
    </source>
</evidence>
<dbReference type="Pfam" id="PF24883">
    <property type="entry name" value="NPHP3_N"/>
    <property type="match status" value="1"/>
</dbReference>
<dbReference type="OrthoDB" id="3945308at2759"/>
<evidence type="ECO:0000313" key="5">
    <source>
        <dbReference type="EMBL" id="KAF2170641.1"/>
    </source>
</evidence>
<dbReference type="Gene3D" id="1.25.40.20">
    <property type="entry name" value="Ankyrin repeat-containing domain"/>
    <property type="match status" value="1"/>
</dbReference>
<evidence type="ECO:0000256" key="1">
    <source>
        <dbReference type="ARBA" id="ARBA00022737"/>
    </source>
</evidence>